<accession>A0A2R4VQU4</accession>
<dbReference type="RefSeq" id="WP_108547102.1">
    <property type="nucleotide sequence ID" value="NZ_CP028902.1"/>
</dbReference>
<keyword evidence="2" id="KW-1185">Reference proteome</keyword>
<keyword evidence="1" id="KW-0614">Plasmid</keyword>
<dbReference type="KEGG" id="ahu:A6A40_17225"/>
<evidence type="ECO:0000313" key="2">
    <source>
        <dbReference type="Proteomes" id="UP000077405"/>
    </source>
</evidence>
<reference evidence="1 2" key="1">
    <citation type="submission" date="2018-04" db="EMBL/GenBank/DDBJ databases">
        <title>Complete genome sequence of the nitrogen-fixing bacterium Azospirillum humicireducens type strain SgZ-5.</title>
        <authorList>
            <person name="Yu Z."/>
        </authorList>
    </citation>
    <scope>NUCLEOTIDE SEQUENCE [LARGE SCALE GENOMIC DNA]</scope>
    <source>
        <strain evidence="1 2">SgZ-5</strain>
        <plasmid evidence="1 2">pYZ1</plasmid>
    </source>
</reference>
<sequence length="88" mass="9770">MQLDFFRKVRRPAQPNPRTMFVIDAGHPSAYSGRAYCRFRCSVCGHETDWLPERSVTAEQKGRVCPVCKGNPANVKPSSAGFGERSPA</sequence>
<geneLocation type="plasmid" evidence="1 2">
    <name>pYZ1</name>
</geneLocation>
<dbReference type="OrthoDB" id="7307372at2"/>
<proteinExistence type="predicted"/>
<evidence type="ECO:0000313" key="1">
    <source>
        <dbReference type="EMBL" id="AWB06796.1"/>
    </source>
</evidence>
<dbReference type="EMBL" id="CP028902">
    <property type="protein sequence ID" value="AWB06796.1"/>
    <property type="molecule type" value="Genomic_DNA"/>
</dbReference>
<organism evidence="1 2">
    <name type="scientific">Azospirillum humicireducens</name>
    <dbReference type="NCBI Taxonomy" id="1226968"/>
    <lineage>
        <taxon>Bacteria</taxon>
        <taxon>Pseudomonadati</taxon>
        <taxon>Pseudomonadota</taxon>
        <taxon>Alphaproteobacteria</taxon>
        <taxon>Rhodospirillales</taxon>
        <taxon>Azospirillaceae</taxon>
        <taxon>Azospirillum</taxon>
    </lineage>
</organism>
<protein>
    <submittedName>
        <fullName evidence="1">Uncharacterized protein</fullName>
    </submittedName>
</protein>
<name>A0A2R4VQU4_9PROT</name>
<gene>
    <name evidence="1" type="ORF">A6A40_17225</name>
</gene>
<dbReference type="AlphaFoldDB" id="A0A2R4VQU4"/>
<dbReference type="Proteomes" id="UP000077405">
    <property type="component" value="Plasmid pYZ1"/>
</dbReference>